<sequence length="99" mass="11059">MSISRVEEEKNLRDQTLGNTGDGGKTVGGAIGLWQRNRSVCRGKGILNIDIRWDDNRVERVITAAGGRSYKENSRFKRKVATDLEAVMMISRGLGKDMF</sequence>
<feature type="compositionally biased region" description="Basic and acidic residues" evidence="1">
    <location>
        <begin position="1"/>
        <end position="13"/>
    </location>
</feature>
<keyword evidence="3" id="KW-1185">Reference proteome</keyword>
<gene>
    <name evidence="2" type="ORF">Tco_0977764</name>
</gene>
<organism evidence="2 3">
    <name type="scientific">Tanacetum coccineum</name>
    <dbReference type="NCBI Taxonomy" id="301880"/>
    <lineage>
        <taxon>Eukaryota</taxon>
        <taxon>Viridiplantae</taxon>
        <taxon>Streptophyta</taxon>
        <taxon>Embryophyta</taxon>
        <taxon>Tracheophyta</taxon>
        <taxon>Spermatophyta</taxon>
        <taxon>Magnoliopsida</taxon>
        <taxon>eudicotyledons</taxon>
        <taxon>Gunneridae</taxon>
        <taxon>Pentapetalae</taxon>
        <taxon>asterids</taxon>
        <taxon>campanulids</taxon>
        <taxon>Asterales</taxon>
        <taxon>Asteraceae</taxon>
        <taxon>Asteroideae</taxon>
        <taxon>Anthemideae</taxon>
        <taxon>Anthemidinae</taxon>
        <taxon>Tanacetum</taxon>
    </lineage>
</organism>
<reference evidence="2" key="2">
    <citation type="submission" date="2022-01" db="EMBL/GenBank/DDBJ databases">
        <authorList>
            <person name="Yamashiro T."/>
            <person name="Shiraishi A."/>
            <person name="Satake H."/>
            <person name="Nakayama K."/>
        </authorList>
    </citation>
    <scope>NUCLEOTIDE SEQUENCE</scope>
</reference>
<accession>A0ABQ5ELF1</accession>
<name>A0ABQ5ELF1_9ASTR</name>
<protein>
    <submittedName>
        <fullName evidence="2">Uncharacterized protein</fullName>
    </submittedName>
</protein>
<comment type="caution">
    <text evidence="2">The sequence shown here is derived from an EMBL/GenBank/DDBJ whole genome shotgun (WGS) entry which is preliminary data.</text>
</comment>
<evidence type="ECO:0000256" key="1">
    <source>
        <dbReference type="SAM" id="MobiDB-lite"/>
    </source>
</evidence>
<feature type="region of interest" description="Disordered" evidence="1">
    <location>
        <begin position="1"/>
        <end position="26"/>
    </location>
</feature>
<evidence type="ECO:0000313" key="2">
    <source>
        <dbReference type="EMBL" id="GJT51607.1"/>
    </source>
</evidence>
<reference evidence="2" key="1">
    <citation type="journal article" date="2022" name="Int. J. Mol. Sci.">
        <title>Draft Genome of Tanacetum Coccineum: Genomic Comparison of Closely Related Tanacetum-Family Plants.</title>
        <authorList>
            <person name="Yamashiro T."/>
            <person name="Shiraishi A."/>
            <person name="Nakayama K."/>
            <person name="Satake H."/>
        </authorList>
    </citation>
    <scope>NUCLEOTIDE SEQUENCE</scope>
</reference>
<dbReference type="Proteomes" id="UP001151760">
    <property type="component" value="Unassembled WGS sequence"/>
</dbReference>
<evidence type="ECO:0000313" key="3">
    <source>
        <dbReference type="Proteomes" id="UP001151760"/>
    </source>
</evidence>
<dbReference type="EMBL" id="BQNB010016422">
    <property type="protein sequence ID" value="GJT51607.1"/>
    <property type="molecule type" value="Genomic_DNA"/>
</dbReference>
<proteinExistence type="predicted"/>